<evidence type="ECO:0000256" key="2">
    <source>
        <dbReference type="SAM" id="Phobius"/>
    </source>
</evidence>
<feature type="transmembrane region" description="Helical" evidence="2">
    <location>
        <begin position="361"/>
        <end position="381"/>
    </location>
</feature>
<name>A0ABS3SLC6_9CELL</name>
<dbReference type="Proteomes" id="UP000678317">
    <property type="component" value="Unassembled WGS sequence"/>
</dbReference>
<evidence type="ECO:0008006" key="5">
    <source>
        <dbReference type="Google" id="ProtNLM"/>
    </source>
</evidence>
<feature type="transmembrane region" description="Helical" evidence="2">
    <location>
        <begin position="202"/>
        <end position="233"/>
    </location>
</feature>
<evidence type="ECO:0000256" key="1">
    <source>
        <dbReference type="SAM" id="MobiDB-lite"/>
    </source>
</evidence>
<organism evidence="3 4">
    <name type="scientific">Cellulomonas fengjieae</name>
    <dbReference type="NCBI Taxonomy" id="2819978"/>
    <lineage>
        <taxon>Bacteria</taxon>
        <taxon>Bacillati</taxon>
        <taxon>Actinomycetota</taxon>
        <taxon>Actinomycetes</taxon>
        <taxon>Micrococcales</taxon>
        <taxon>Cellulomonadaceae</taxon>
        <taxon>Cellulomonas</taxon>
    </lineage>
</organism>
<feature type="compositionally biased region" description="Pro residues" evidence="1">
    <location>
        <begin position="15"/>
        <end position="24"/>
    </location>
</feature>
<evidence type="ECO:0000313" key="3">
    <source>
        <dbReference type="EMBL" id="MBO3086538.1"/>
    </source>
</evidence>
<keyword evidence="2" id="KW-0472">Membrane</keyword>
<feature type="transmembrane region" description="Helical" evidence="2">
    <location>
        <begin position="125"/>
        <end position="144"/>
    </location>
</feature>
<feature type="transmembrane region" description="Helical" evidence="2">
    <location>
        <begin position="150"/>
        <end position="166"/>
    </location>
</feature>
<dbReference type="RefSeq" id="WP_208290511.1">
    <property type="nucleotide sequence ID" value="NZ_CP074404.1"/>
</dbReference>
<comment type="caution">
    <text evidence="3">The sequence shown here is derived from an EMBL/GenBank/DDBJ whole genome shotgun (WGS) entry which is preliminary data.</text>
</comment>
<reference evidence="3 4" key="1">
    <citation type="submission" date="2021-03" db="EMBL/GenBank/DDBJ databases">
        <title>novel species in genus Cellulomonas.</title>
        <authorList>
            <person name="Zhang G."/>
        </authorList>
    </citation>
    <scope>NUCLEOTIDE SEQUENCE [LARGE SCALE GENOMIC DNA]</scope>
    <source>
        <strain evidence="4">zg-ZUI188</strain>
    </source>
</reference>
<feature type="region of interest" description="Disordered" evidence="1">
    <location>
        <begin position="437"/>
        <end position="472"/>
    </location>
</feature>
<gene>
    <name evidence="3" type="ORF">J4035_17980</name>
</gene>
<dbReference type="EMBL" id="JAGFBM010000010">
    <property type="protein sequence ID" value="MBO3086538.1"/>
    <property type="molecule type" value="Genomic_DNA"/>
</dbReference>
<feature type="transmembrane region" description="Helical" evidence="2">
    <location>
        <begin position="49"/>
        <end position="79"/>
    </location>
</feature>
<feature type="compositionally biased region" description="Basic and acidic residues" evidence="1">
    <location>
        <begin position="1"/>
        <end position="10"/>
    </location>
</feature>
<sequence>MADVSQDHRMQSSPSPHPPAPPHPARSTPADAGPAPDPFAGTWVWFERIVAAGLVVLLGTGLPVVSGVSVATVALVLLAPVWLRTAASYRFAPLLGTLLVVALVTGVWLADLASADHVVHRAGQILYGGTLVGVAVGVGFLLWARTKLPLWLIGLLFGIGMLAAIRTDGNFSISPWRFGFATPVTVIALSLALRAGRRWAEVVVAVLLAAASVAAGGRSPAAILVLVAVMMAWQLRRPPRSHGVAAARATVMLAGLAYAAYSLGQAVILEGLLGEAARERTLLQLHQSGNLVVGGRPELAAAAALLREFPAGFGLGVVPNAAEIQVAKTGMVGINYDPDNNYVETYLFGSSFVLHSGIGELWAWLGLPGLVLALTLFVVVVRGIVTGITARAAPAVMLFAALLTLWNLCFSPTLSSAPIAMLCLGLLLTRRPTAPPGRAAELDPLPDPPGDLRRGIMTKPGTTNGAAADGPA</sequence>
<feature type="transmembrane region" description="Helical" evidence="2">
    <location>
        <begin position="91"/>
        <end position="113"/>
    </location>
</feature>
<feature type="region of interest" description="Disordered" evidence="1">
    <location>
        <begin position="1"/>
        <end position="33"/>
    </location>
</feature>
<accession>A0ABS3SLC6</accession>
<feature type="transmembrane region" description="Helical" evidence="2">
    <location>
        <begin position="245"/>
        <end position="264"/>
    </location>
</feature>
<protein>
    <recommendedName>
        <fullName evidence="5">O-antigen polymerase</fullName>
    </recommendedName>
</protein>
<proteinExistence type="predicted"/>
<evidence type="ECO:0000313" key="4">
    <source>
        <dbReference type="Proteomes" id="UP000678317"/>
    </source>
</evidence>
<keyword evidence="2" id="KW-0812">Transmembrane</keyword>
<feature type="transmembrane region" description="Helical" evidence="2">
    <location>
        <begin position="178"/>
        <end position="196"/>
    </location>
</feature>
<keyword evidence="2" id="KW-1133">Transmembrane helix</keyword>
<keyword evidence="4" id="KW-1185">Reference proteome</keyword>